<dbReference type="SUPFAM" id="SSF52096">
    <property type="entry name" value="ClpP/crotonase"/>
    <property type="match status" value="1"/>
</dbReference>
<dbReference type="PANTHER" id="PTHR10381">
    <property type="entry name" value="ATP-DEPENDENT CLP PROTEASE PROTEOLYTIC SUBUNIT"/>
    <property type="match status" value="1"/>
</dbReference>
<dbReference type="AlphaFoldDB" id="A0A640WD54"/>
<dbReference type="Pfam" id="PF00574">
    <property type="entry name" value="CLP_protease"/>
    <property type="match status" value="1"/>
</dbReference>
<keyword evidence="3" id="KW-0720">Serine protease</keyword>
<evidence type="ECO:0000256" key="2">
    <source>
        <dbReference type="ARBA" id="ARBA00022801"/>
    </source>
</evidence>
<dbReference type="NCBIfam" id="NF045542">
    <property type="entry name" value="Clp_rel_HeadMat"/>
    <property type="match status" value="1"/>
</dbReference>
<evidence type="ECO:0000313" key="4">
    <source>
        <dbReference type="EMBL" id="KAA0017305.1"/>
    </source>
</evidence>
<dbReference type="CDD" id="cd07016">
    <property type="entry name" value="S14_ClpP_1"/>
    <property type="match status" value="1"/>
</dbReference>
<gene>
    <name evidence="4" type="ORF">F0A16_13990</name>
</gene>
<keyword evidence="5" id="KW-1185">Reference proteome</keyword>
<accession>A0A640WD54</accession>
<evidence type="ECO:0000256" key="3">
    <source>
        <dbReference type="ARBA" id="ARBA00022825"/>
    </source>
</evidence>
<dbReference type="GO" id="GO:0006515">
    <property type="term" value="P:protein quality control for misfolded or incompletely synthesized proteins"/>
    <property type="evidence" value="ECO:0007669"/>
    <property type="project" value="TreeGrafter"/>
</dbReference>
<dbReference type="Gene3D" id="3.90.226.10">
    <property type="entry name" value="2-enoyl-CoA Hydratase, Chain A, domain 1"/>
    <property type="match status" value="1"/>
</dbReference>
<keyword evidence="1 4" id="KW-0645">Protease</keyword>
<dbReference type="InterPro" id="IPR023562">
    <property type="entry name" value="ClpP/TepA"/>
</dbReference>
<name>A0A640WD54_9GAMM</name>
<evidence type="ECO:0000256" key="1">
    <source>
        <dbReference type="ARBA" id="ARBA00022670"/>
    </source>
</evidence>
<dbReference type="GO" id="GO:0004252">
    <property type="term" value="F:serine-type endopeptidase activity"/>
    <property type="evidence" value="ECO:0007669"/>
    <property type="project" value="TreeGrafter"/>
</dbReference>
<dbReference type="Proteomes" id="UP000466024">
    <property type="component" value="Unassembled WGS sequence"/>
</dbReference>
<dbReference type="GO" id="GO:0009368">
    <property type="term" value="C:endopeptidase Clp complex"/>
    <property type="evidence" value="ECO:0007669"/>
    <property type="project" value="TreeGrafter"/>
</dbReference>
<sequence length="237" mass="26803">MPKLLQLFLDNQNRPRDFHVKAEGNEAEIYLYDAIGAWFGVAAEDFVRELRNLDGVETIHLRMNSPGGDVFEGRAMATALSQVKARTICHIEGLSASAATYVAAACDEVEIADGGFYMIHEAWTLTLGNKRDHEHQIGLLSKVDDSIINDYAKRTGSDRQQLIDWMEAETWFSAAEAVEHGFADRMLETNRSQNRKRAQWNLAAYQNVPAALTDQPPPEQLFDRVQAERRLALLERR</sequence>
<dbReference type="GO" id="GO:0004176">
    <property type="term" value="F:ATP-dependent peptidase activity"/>
    <property type="evidence" value="ECO:0007669"/>
    <property type="project" value="TreeGrafter"/>
</dbReference>
<dbReference type="PANTHER" id="PTHR10381:SF70">
    <property type="entry name" value="ATP-DEPENDENT CLP PROTEASE PROTEOLYTIC SUBUNIT"/>
    <property type="match status" value="1"/>
</dbReference>
<protein>
    <submittedName>
        <fullName evidence="4">Clp protease ClpP</fullName>
    </submittedName>
</protein>
<dbReference type="RefSeq" id="WP_149436210.1">
    <property type="nucleotide sequence ID" value="NZ_VTPX01000008.1"/>
</dbReference>
<dbReference type="InterPro" id="IPR029045">
    <property type="entry name" value="ClpP/crotonase-like_dom_sf"/>
</dbReference>
<dbReference type="GO" id="GO:0051117">
    <property type="term" value="F:ATPase binding"/>
    <property type="evidence" value="ECO:0007669"/>
    <property type="project" value="TreeGrafter"/>
</dbReference>
<evidence type="ECO:0000313" key="5">
    <source>
        <dbReference type="Proteomes" id="UP000466024"/>
    </source>
</evidence>
<organism evidence="4 5">
    <name type="scientific">Salinicola corii</name>
    <dbReference type="NCBI Taxonomy" id="2606937"/>
    <lineage>
        <taxon>Bacteria</taxon>
        <taxon>Pseudomonadati</taxon>
        <taxon>Pseudomonadota</taxon>
        <taxon>Gammaproteobacteria</taxon>
        <taxon>Oceanospirillales</taxon>
        <taxon>Halomonadaceae</taxon>
        <taxon>Salinicola</taxon>
    </lineage>
</organism>
<comment type="caution">
    <text evidence="4">The sequence shown here is derived from an EMBL/GenBank/DDBJ whole genome shotgun (WGS) entry which is preliminary data.</text>
</comment>
<proteinExistence type="predicted"/>
<keyword evidence="2" id="KW-0378">Hydrolase</keyword>
<dbReference type="EMBL" id="VTPX01000008">
    <property type="protein sequence ID" value="KAA0017305.1"/>
    <property type="molecule type" value="Genomic_DNA"/>
</dbReference>
<reference evidence="4 5" key="1">
    <citation type="submission" date="2019-08" db="EMBL/GenBank/DDBJ databases">
        <title>Bioinformatics analysis of the strain L3 and L5.</title>
        <authorList>
            <person name="Li X."/>
        </authorList>
    </citation>
    <scope>NUCLEOTIDE SEQUENCE [LARGE SCALE GENOMIC DNA]</scope>
    <source>
        <strain evidence="4 5">L3</strain>
    </source>
</reference>